<gene>
    <name evidence="3" type="ORF">TRAPUB_10245</name>
</gene>
<dbReference type="GO" id="GO:0005634">
    <property type="term" value="C:nucleus"/>
    <property type="evidence" value="ECO:0007669"/>
    <property type="project" value="TreeGrafter"/>
</dbReference>
<organism evidence="3 4">
    <name type="scientific">Trametes pubescens</name>
    <name type="common">White-rot fungus</name>
    <dbReference type="NCBI Taxonomy" id="154538"/>
    <lineage>
        <taxon>Eukaryota</taxon>
        <taxon>Fungi</taxon>
        <taxon>Dikarya</taxon>
        <taxon>Basidiomycota</taxon>
        <taxon>Agaricomycotina</taxon>
        <taxon>Agaricomycetes</taxon>
        <taxon>Polyporales</taxon>
        <taxon>Polyporaceae</taxon>
        <taxon>Trametes</taxon>
    </lineage>
</organism>
<dbReference type="STRING" id="154538.A0A1M2W0B0"/>
<feature type="domain" description="SprT-like" evidence="2">
    <location>
        <begin position="297"/>
        <end position="382"/>
    </location>
</feature>
<name>A0A1M2W0B0_TRAPU</name>
<evidence type="ECO:0000313" key="3">
    <source>
        <dbReference type="EMBL" id="OJT13226.1"/>
    </source>
</evidence>
<sequence>MNELPVIEISDSEDEDESSTSVVAQKGDSQPSAGGPDGPAQQTPMATRTRILTLHARRVVVSSESEAENGDAEQGRPLATPQPAPRRRLPLDDDIIDLTESPPASDNEREEPRGVEPALDSSKAKDNIQQKKGKSKAGSSTTALASEEAENTIPLFIDDDSDDATEGGNVPDDPFAFDDGSILILNEPRSARKPIRRRPLPSSRGNTSSPFTPLRQSQTPEDSNGQDASSEDELDEDAFEPVKPKSRATLVSESNARPARPSPGPSKRAPGTGKAPRMTKKQQQQAERERLQAYAAAFFKELNATVFGGGIPEATELVWSNRLLTTAGRAHWKRWAEMRGKMLTTLLVERIRNTLSHEMCHLACWLISDAPDEQHGSIFKGW</sequence>
<dbReference type="AlphaFoldDB" id="A0A1M2W0B0"/>
<dbReference type="EMBL" id="MNAD01000421">
    <property type="protein sequence ID" value="OJT13226.1"/>
    <property type="molecule type" value="Genomic_DNA"/>
</dbReference>
<feature type="compositionally biased region" description="Acidic residues" evidence="1">
    <location>
        <begin position="229"/>
        <end position="239"/>
    </location>
</feature>
<evidence type="ECO:0000256" key="1">
    <source>
        <dbReference type="SAM" id="MobiDB-lite"/>
    </source>
</evidence>
<keyword evidence="4" id="KW-1185">Reference proteome</keyword>
<feature type="compositionally biased region" description="Polar residues" evidence="1">
    <location>
        <begin position="20"/>
        <end position="32"/>
    </location>
</feature>
<dbReference type="OMA" id="YPRINEQ"/>
<evidence type="ECO:0000259" key="2">
    <source>
        <dbReference type="Pfam" id="PF10263"/>
    </source>
</evidence>
<feature type="region of interest" description="Disordered" evidence="1">
    <location>
        <begin position="1"/>
        <end position="288"/>
    </location>
</feature>
<accession>A0A1M2W0B0</accession>
<dbReference type="PANTHER" id="PTHR23099:SF0">
    <property type="entry name" value="GERM CELL NUCLEAR ACIDIC PROTEIN"/>
    <property type="match status" value="1"/>
</dbReference>
<evidence type="ECO:0000313" key="4">
    <source>
        <dbReference type="Proteomes" id="UP000184267"/>
    </source>
</evidence>
<dbReference type="OrthoDB" id="20772at2759"/>
<dbReference type="Pfam" id="PF10263">
    <property type="entry name" value="SprT-like"/>
    <property type="match status" value="1"/>
</dbReference>
<dbReference type="GO" id="GO:0006950">
    <property type="term" value="P:response to stress"/>
    <property type="evidence" value="ECO:0007669"/>
    <property type="project" value="UniProtKB-ARBA"/>
</dbReference>
<dbReference type="Proteomes" id="UP000184267">
    <property type="component" value="Unassembled WGS sequence"/>
</dbReference>
<feature type="compositionally biased region" description="Polar residues" evidence="1">
    <location>
        <begin position="203"/>
        <end position="226"/>
    </location>
</feature>
<protein>
    <submittedName>
        <fullName evidence="3">HMG box-containing protein C19G7.04</fullName>
    </submittedName>
</protein>
<reference evidence="3 4" key="1">
    <citation type="submission" date="2016-10" db="EMBL/GenBank/DDBJ databases">
        <title>Genome sequence of the basidiomycete white-rot fungus Trametes pubescens.</title>
        <authorList>
            <person name="Makela M.R."/>
            <person name="Granchi Z."/>
            <person name="Peng M."/>
            <person name="De Vries R.P."/>
            <person name="Grigoriev I."/>
            <person name="Riley R."/>
            <person name="Hilden K."/>
        </authorList>
    </citation>
    <scope>NUCLEOTIDE SEQUENCE [LARGE SCALE GENOMIC DNA]</scope>
    <source>
        <strain evidence="3 4">FBCC735</strain>
    </source>
</reference>
<proteinExistence type="predicted"/>
<comment type="caution">
    <text evidence="3">The sequence shown here is derived from an EMBL/GenBank/DDBJ whole genome shotgun (WGS) entry which is preliminary data.</text>
</comment>
<dbReference type="InterPro" id="IPR006640">
    <property type="entry name" value="SprT-like_domain"/>
</dbReference>
<dbReference type="PANTHER" id="PTHR23099">
    <property type="entry name" value="TRANSCRIPTIONAL REGULATOR"/>
    <property type="match status" value="1"/>
</dbReference>